<dbReference type="NCBIfam" id="TIGR01901">
    <property type="entry name" value="adhes_NPXG"/>
    <property type="match status" value="1"/>
</dbReference>
<evidence type="ECO:0000313" key="2">
    <source>
        <dbReference type="EMBL" id="CCJ73067.1"/>
    </source>
</evidence>
<evidence type="ECO:0000259" key="1">
    <source>
        <dbReference type="SMART" id="SM00912"/>
    </source>
</evidence>
<dbReference type="Pfam" id="PF13018">
    <property type="entry name" value="ESPR"/>
    <property type="match status" value="1"/>
</dbReference>
<dbReference type="EMBL" id="CAKW01000089">
    <property type="protein sequence ID" value="CCJ73067.1"/>
    <property type="molecule type" value="Genomic_DNA"/>
</dbReference>
<dbReference type="InterPro" id="IPR011050">
    <property type="entry name" value="Pectin_lyase_fold/virulence"/>
</dbReference>
<dbReference type="InterPro" id="IPR008619">
    <property type="entry name" value="Filamentous_hemagglutn_rpt"/>
</dbReference>
<dbReference type="SMART" id="SM00912">
    <property type="entry name" value="Haemagg_act"/>
    <property type="match status" value="1"/>
</dbReference>
<dbReference type="Pfam" id="PF05594">
    <property type="entry name" value="Fil_haemagg"/>
    <property type="match status" value="12"/>
</dbReference>
<dbReference type="InterPro" id="IPR008638">
    <property type="entry name" value="FhaB/CdiA-like_TPS"/>
</dbReference>
<comment type="caution">
    <text evidence="2">The sequence shown here is derived from an EMBL/GenBank/DDBJ whole genome shotgun (WGS) entry which is preliminary data.</text>
</comment>
<dbReference type="InterPro" id="IPR024973">
    <property type="entry name" value="ESPR"/>
</dbReference>
<organism evidence="2 3">
    <name type="scientific">Cronobacter condimenti 1330</name>
    <dbReference type="NCBI Taxonomy" id="1073999"/>
    <lineage>
        <taxon>Bacteria</taxon>
        <taxon>Pseudomonadati</taxon>
        <taxon>Pseudomonadota</taxon>
        <taxon>Gammaproteobacteria</taxon>
        <taxon>Enterobacterales</taxon>
        <taxon>Enterobacteriaceae</taxon>
        <taxon>Cronobacter</taxon>
    </lineage>
</organism>
<gene>
    <name evidence="2" type="ORF">BN137_2438</name>
</gene>
<accession>K8AFQ1</accession>
<reference evidence="2" key="1">
    <citation type="submission" date="2012-07" db="EMBL/GenBank/DDBJ databases">
        <authorList>
            <person name="Cummings C."/>
        </authorList>
    </citation>
    <scope>NUCLEOTIDE SEQUENCE</scope>
    <source>
        <strain evidence="2">1330</strain>
    </source>
</reference>
<dbReference type="eggNOG" id="COG3210">
    <property type="taxonomic scope" value="Bacteria"/>
</dbReference>
<proteinExistence type="predicted"/>
<protein>
    <recommendedName>
        <fullName evidence="1">Filamentous haemagglutinin FhaB/tRNA nuclease CdiA-like TPS domain-containing protein</fullName>
    </recommendedName>
</protein>
<dbReference type="Proteomes" id="UP000009340">
    <property type="component" value="Unassembled WGS sequence"/>
</dbReference>
<dbReference type="Gene3D" id="2.160.20.10">
    <property type="entry name" value="Single-stranded right-handed beta-helix, Pectin lyase-like"/>
    <property type="match status" value="1"/>
</dbReference>
<dbReference type="InterPro" id="IPR012334">
    <property type="entry name" value="Pectin_lyas_fold"/>
</dbReference>
<dbReference type="SUPFAM" id="SSF51126">
    <property type="entry name" value="Pectin lyase-like"/>
    <property type="match status" value="1"/>
</dbReference>
<feature type="domain" description="Filamentous haemagglutinin FhaB/tRNA nuclease CdiA-like TPS" evidence="1">
    <location>
        <begin position="87"/>
        <end position="207"/>
    </location>
</feature>
<sequence length="1711" mass="176766">MNKLLYRLIFNKARGMLMVVAEIAGCGRASSVRQSTRLATARLDIRVHPLSFALWLAAGCVSLPAQANIVADGHAPRKQQPTVISTANGLPQVNIQKPSAAGVSRNSYSQFDVDRRGAILNNSHKNTRTQLGGMVTANPWLGKQEARVILNEVNSRNPSQLKGFVEVAGKRAEVVIANPAGITCNGCGFINASRNTLTTGTPVMQNGQLKGFDVNGGRINIEGKGLNDTQGDYTQLIAQSVAINAQVHAQQLNVVAGRNQVSAAGSVNTVKAQAGSKPTFAVDVSTLGGMYANKITLVGTEKGVGVRNAGELGASAGELRLTADGRLENSGTLQSRDALRVDSQGGIDNRGRLRSDKQIVLATQADLNNSGSVIAHDDLTARAGRINSSETSTLAAGIDDKGTATRPGNLVLSSNGELAAHGQNVATQRLEAHGKRVDFSGSQTVADQVALTATAGEASTADATVKGRQLTITAAERITNDRGQIAAQTLSLNAPVLSNRGGLLRQESSDALTLKANSLDNGGGAIITAGDLNVKAPELNNRQGLIESTGHALTLTTDRLDNQQGTVQLSGAGPMTVTAQQLQGTQGELLSAGKLNVQGQTIDLDGATTQAQQISLKAQSLSHRDGIMQQQGSDAMTLDIANEVNNQQGRLESNGDLQLHAGALDNSKGTLLAAGAASQQLKIDGALDNSDGKILAAHKVSLEAETLQSQRGHLAAAGGEMTLQIAHELGNQGGRIEAKDNLTSQSGAFNNDGGTLLGDAVTIDTREQALSNVGGKLIADGALDLNSGRFDNTGGLAQAGDALRADTHGQALVNAATTQGGLLSGADMHILAGGIDNRAGVMAAQGQAAIQGGTFANNGGRVVADGDVTLASQALDNTGGMLQSAHRLTVDTHQQTLNNSDRGALIATDALTLTSGDVNNQNGEIATDGDATLITGTIDNRQGRMTAGGAAVLHGGDLNNQHGQIEVSGPAQLNIGSFDNSAGALTSGDTLTLGSRRLDNSGGRLQSNKDMTLDTTGEAVINRDSGAQGGIIALGNLQLRGGDIDNQSGFIAASGVAELMSGTVKNAQGQMAGNGGLLLHSQAVDNHSGTLQSGGDLLIDTAGQTLSNRDGKLVGTGATRVDSGSLDNQHGHIQGGSDLVLTAGVGGAALMNQDGKLLSAGSMTLSADSLDNQAGQVQAIGDGRIELAHQFDNRAGLVRGGQTLDVNATEILNRDTGKGENGIEANALSLTTQRLDNGNGALRATQHLIASINGMLDNRGGLTSSAGAFDLHDAAQGQKLTINNQGGTLIAGSEGSLHAASLSGDGKVLSQGSLTLTLGSGFHNTEALGANGNLTLATAGDLRNDGSITSGGEMHLQAQNINNTASAEISGQAVHLNARNALDNAGLIDGALTHLVAGTLNNIGTGRIYGDRIAIQAGSLNNLNQNGKAAVIAARDRLDIGAGTIDNRDHALIYSAGDMHIGGTLDSNLQATGRGGELNNYGATLEAGRNAQIDVAKIDNANRNLVTKVVTTENAKHHEAALSGQATHYDWSKVDTSRKNKYGVHTARMPDGSSGSKFYEYTFTRTVKETQVKQSDPGKILAGGNMRFNVDRLTNHDSQIVAGGALGIDSGVLANEATKGQRVITDVGRQTRWYAKKKKKKWVAPKPRKGKAVATIALRPSHKLSICKRWSGRPTAARRAAALKRRVIRINALPILPAARARRGGSWPPRR</sequence>
<dbReference type="Pfam" id="PF05860">
    <property type="entry name" value="TPS"/>
    <property type="match status" value="1"/>
</dbReference>
<name>K8AFQ1_9ENTR</name>
<dbReference type="OrthoDB" id="2664633at2"/>
<dbReference type="InterPro" id="IPR010069">
    <property type="entry name" value="CdiA_FHA1_rpt"/>
</dbReference>
<dbReference type="NCBIfam" id="TIGR01731">
    <property type="entry name" value="fil_hemag_20aa"/>
    <property type="match status" value="28"/>
</dbReference>
<evidence type="ECO:0000313" key="3">
    <source>
        <dbReference type="Proteomes" id="UP000009340"/>
    </source>
</evidence>